<evidence type="ECO:0000256" key="8">
    <source>
        <dbReference type="NCBIfam" id="TIGR01748"/>
    </source>
</evidence>
<dbReference type="GO" id="GO:0008740">
    <property type="term" value="F:L-rhamnose isomerase activity"/>
    <property type="evidence" value="ECO:0007669"/>
    <property type="project" value="UniProtKB-UniRule"/>
</dbReference>
<comment type="similarity">
    <text evidence="6 7">Belongs to the rhamnose isomerase family.</text>
</comment>
<feature type="binding site" evidence="7">
    <location>
        <position position="295"/>
    </location>
    <ligand>
        <name>Mn(2+)</name>
        <dbReference type="ChEBI" id="CHEBI:29035"/>
    </ligand>
</feature>
<comment type="pathway">
    <text evidence="7">Carbohydrate degradation; L-rhamnose degradation; glycerone phosphate from L-rhamnose: step 1/3.</text>
</comment>
<evidence type="ECO:0000256" key="7">
    <source>
        <dbReference type="HAMAP-Rule" id="MF_00541"/>
    </source>
</evidence>
<comment type="caution">
    <text evidence="9">The sequence shown here is derived from an EMBL/GenBank/DDBJ whole genome shotgun (WGS) entry which is preliminary data.</text>
</comment>
<dbReference type="HAMAP" id="MF_00541">
    <property type="entry name" value="RhaA"/>
    <property type="match status" value="1"/>
</dbReference>
<dbReference type="Proteomes" id="UP000461585">
    <property type="component" value="Unassembled WGS sequence"/>
</dbReference>
<keyword evidence="10" id="KW-1185">Reference proteome</keyword>
<dbReference type="UniPathway" id="UPA00541">
    <property type="reaction ID" value="UER00601"/>
</dbReference>
<dbReference type="NCBIfam" id="NF002203">
    <property type="entry name" value="PRK01076.1"/>
    <property type="match status" value="1"/>
</dbReference>
<evidence type="ECO:0000256" key="2">
    <source>
        <dbReference type="ARBA" id="ARBA00022723"/>
    </source>
</evidence>
<dbReference type="AlphaFoldDB" id="A0A7X5HUX9"/>
<accession>A0A7X5HUX9</accession>
<evidence type="ECO:0000256" key="3">
    <source>
        <dbReference type="ARBA" id="ARBA00023211"/>
    </source>
</evidence>
<dbReference type="Pfam" id="PF06134">
    <property type="entry name" value="RhaA"/>
    <property type="match status" value="1"/>
</dbReference>
<evidence type="ECO:0000256" key="1">
    <source>
        <dbReference type="ARBA" id="ARBA00022490"/>
    </source>
</evidence>
<dbReference type="EMBL" id="JAAEEH010000009">
    <property type="protein sequence ID" value="NDL67060.1"/>
    <property type="molecule type" value="Genomic_DNA"/>
</dbReference>
<keyword evidence="3 7" id="KW-0464">Manganese</keyword>
<dbReference type="RefSeq" id="WP_162369786.1">
    <property type="nucleotide sequence ID" value="NZ_JAAEEH010000009.1"/>
</dbReference>
<dbReference type="InterPro" id="IPR036237">
    <property type="entry name" value="Xyl_isomerase-like_sf"/>
</dbReference>
<name>A0A7X5HUX9_9FIRM</name>
<keyword evidence="2 7" id="KW-0479">Metal-binding</keyword>
<dbReference type="InterPro" id="IPR050337">
    <property type="entry name" value="L-rhamnose_isomerase"/>
</dbReference>
<dbReference type="PANTHER" id="PTHR30268">
    <property type="entry name" value="L-RHAMNOSE ISOMERASE"/>
    <property type="match status" value="1"/>
</dbReference>
<dbReference type="SUPFAM" id="SSF51658">
    <property type="entry name" value="Xylose isomerase-like"/>
    <property type="match status" value="1"/>
</dbReference>
<keyword evidence="4 7" id="KW-0413">Isomerase</keyword>
<evidence type="ECO:0000256" key="5">
    <source>
        <dbReference type="ARBA" id="ARBA00023308"/>
    </source>
</evidence>
<evidence type="ECO:0000256" key="6">
    <source>
        <dbReference type="ARBA" id="ARBA00061402"/>
    </source>
</evidence>
<organism evidence="9 10">
    <name type="scientific">Anaerotalea alkaliphila</name>
    <dbReference type="NCBI Taxonomy" id="2662126"/>
    <lineage>
        <taxon>Bacteria</taxon>
        <taxon>Bacillati</taxon>
        <taxon>Bacillota</taxon>
        <taxon>Clostridia</taxon>
        <taxon>Eubacteriales</taxon>
        <taxon>Anaerotalea</taxon>
    </lineage>
</organism>
<dbReference type="Gene3D" id="3.20.20.150">
    <property type="entry name" value="Divalent-metal-dependent TIM barrel enzymes"/>
    <property type="match status" value="1"/>
</dbReference>
<comment type="subcellular location">
    <subcellularLocation>
        <location evidence="7">Cytoplasm</location>
    </subcellularLocation>
</comment>
<comment type="function">
    <text evidence="7">Catalyzes the interconversion of L-rhamnose and L-rhamnulose.</text>
</comment>
<dbReference type="GO" id="GO:0019301">
    <property type="term" value="P:rhamnose catabolic process"/>
    <property type="evidence" value="ECO:0007669"/>
    <property type="project" value="UniProtKB-UniRule"/>
</dbReference>
<keyword evidence="1 7" id="KW-0963">Cytoplasm</keyword>
<dbReference type="GO" id="GO:0005737">
    <property type="term" value="C:cytoplasm"/>
    <property type="evidence" value="ECO:0007669"/>
    <property type="project" value="UniProtKB-SubCell"/>
</dbReference>
<comment type="cofactor">
    <cofactor evidence="7">
        <name>Mn(2+)</name>
        <dbReference type="ChEBI" id="CHEBI:29035"/>
    </cofactor>
    <text evidence="7">Binds 1 Mn(2+) ion per subunit.</text>
</comment>
<dbReference type="InterPro" id="IPR009308">
    <property type="entry name" value="Rhamnose_isomerase"/>
</dbReference>
<dbReference type="PANTHER" id="PTHR30268:SF0">
    <property type="entry name" value="L-RHAMNOSE ISOMERASE"/>
    <property type="match status" value="1"/>
</dbReference>
<evidence type="ECO:0000313" key="9">
    <source>
        <dbReference type="EMBL" id="NDL67060.1"/>
    </source>
</evidence>
<evidence type="ECO:0000313" key="10">
    <source>
        <dbReference type="Proteomes" id="UP000461585"/>
    </source>
</evidence>
<protein>
    <recommendedName>
        <fullName evidence="7 8">L-rhamnose isomerase</fullName>
        <ecNumber evidence="7 8">5.3.1.14</ecNumber>
    </recommendedName>
</protein>
<dbReference type="GO" id="GO:0019324">
    <property type="term" value="P:L-lyxose metabolic process"/>
    <property type="evidence" value="ECO:0007669"/>
    <property type="project" value="TreeGrafter"/>
</dbReference>
<reference evidence="9 10" key="1">
    <citation type="submission" date="2020-01" db="EMBL/GenBank/DDBJ databases">
        <title>Anaeroalcalibacter tamaniensis gen. nov., sp. nov., moderately halophilic strictly anaerobic fermenter bacterium from mud volcano of Taman peninsula.</title>
        <authorList>
            <person name="Frolova A."/>
            <person name="Merkel A.Y."/>
            <person name="Slobodkin A.I."/>
        </authorList>
    </citation>
    <scope>NUCLEOTIDE SEQUENCE [LARGE SCALE GENOMIC DNA]</scope>
    <source>
        <strain evidence="9 10">F-3ap</strain>
    </source>
</reference>
<dbReference type="FunFam" id="3.20.20.150:FF:000006">
    <property type="entry name" value="L-rhamnose isomerase"/>
    <property type="match status" value="1"/>
</dbReference>
<keyword evidence="5 7" id="KW-0684">Rhamnose metabolism</keyword>
<feature type="binding site" evidence="7">
    <location>
        <position position="297"/>
    </location>
    <ligand>
        <name>Mn(2+)</name>
        <dbReference type="ChEBI" id="CHEBI:29035"/>
    </ligand>
</feature>
<dbReference type="NCBIfam" id="TIGR01748">
    <property type="entry name" value="rhaA"/>
    <property type="match status" value="1"/>
</dbReference>
<gene>
    <name evidence="7" type="primary">rhaA</name>
    <name evidence="9" type="ORF">GXN74_04765</name>
</gene>
<dbReference type="GO" id="GO:0030145">
    <property type="term" value="F:manganese ion binding"/>
    <property type="evidence" value="ECO:0007669"/>
    <property type="project" value="UniProtKB-UniRule"/>
</dbReference>
<feature type="binding site" evidence="7">
    <location>
        <position position="263"/>
    </location>
    <ligand>
        <name>Mn(2+)</name>
        <dbReference type="ChEBI" id="CHEBI:29035"/>
    </ligand>
</feature>
<evidence type="ECO:0000256" key="4">
    <source>
        <dbReference type="ARBA" id="ARBA00023235"/>
    </source>
</evidence>
<sequence>MSNLIEQSYELAKQKYAALGVDVEKALAKMDQIKISLHCWQGDDVGGFESENKELTGGIQSTGNYPGKARNAEELRQDLEKAFSLIPGPKKLNLHAIYLENGGEFVDRDQIEPKHFANWVAWAKEQDIGLDFNPTLFSHEKLDNGLSLSHPDKGIRDFWIEHVKRSRRISEYFGRELGQPSVMNIWMPDGFKDIPADRLGPRKLLKESLDICLEEKLDPKCHLDAVESKVFGIGSESYVVGSHEFYMGYAMESKTLLCLDAGHFHPTEVISNKISALSLFVDQLLLHVSRPVRWDSDHVVLLDDELMAIAQEIVRHDLLDRVHIGLDFFDGSINRIAAWAIGTRNMRKALLLALLEPKAELFATEKSFDLTKRLALLEELKSYPWQAIWDHYCEKNNIAVGLDWLDEVKQYENDVLSKRG</sequence>
<dbReference type="EC" id="5.3.1.14" evidence="7 8"/>
<proteinExistence type="inferred from homology"/>
<comment type="catalytic activity">
    <reaction evidence="7">
        <text>L-rhamnopyranose = L-rhamnulose</text>
        <dbReference type="Rhea" id="RHEA:23160"/>
        <dbReference type="ChEBI" id="CHEBI:17897"/>
        <dbReference type="ChEBI" id="CHEBI:62346"/>
        <dbReference type="EC" id="5.3.1.14"/>
    </reaction>
</comment>